<protein>
    <submittedName>
        <fullName evidence="1">Uncharacterized protein</fullName>
    </submittedName>
</protein>
<sequence length="181" mass="19495">MSSTCPSLTVGSKFPQGGNEGGAKHFHLDIIWQSGTAQAALPTGFPEDKSYQTFLQEHYFNKTTSSGLLPPQFQKKKSKSKSVRIMTDEDVAGPSHPAEETEPEIITRSLSLVNCVTCGGNSPRQTNESILTWLLRIWDAAANDTILDGSEARQLGSLSRDVVIDQGIGEPNKLSVSGGDC</sequence>
<proteinExistence type="predicted"/>
<evidence type="ECO:0000313" key="1">
    <source>
        <dbReference type="EMBL" id="RMC00716.1"/>
    </source>
</evidence>
<dbReference type="OrthoDB" id="9906618at2759"/>
<evidence type="ECO:0000313" key="2">
    <source>
        <dbReference type="Proteomes" id="UP000269221"/>
    </source>
</evidence>
<reference evidence="1 2" key="1">
    <citation type="submission" date="2018-07" db="EMBL/GenBank/DDBJ databases">
        <title>A high quality draft genome assembly of the barn swallow (H. rustica rustica).</title>
        <authorList>
            <person name="Formenti G."/>
            <person name="Chiara M."/>
            <person name="Poveda L."/>
            <person name="Francoijs K.-J."/>
            <person name="Bonisoli-Alquati A."/>
            <person name="Canova L."/>
            <person name="Gianfranceschi L."/>
            <person name="Horner D.S."/>
            <person name="Saino N."/>
        </authorList>
    </citation>
    <scope>NUCLEOTIDE SEQUENCE [LARGE SCALE GENOMIC DNA]</scope>
    <source>
        <strain evidence="1">Chelidonia</strain>
        <tissue evidence="1">Blood</tissue>
    </source>
</reference>
<organism evidence="1 2">
    <name type="scientific">Hirundo rustica rustica</name>
    <dbReference type="NCBI Taxonomy" id="333673"/>
    <lineage>
        <taxon>Eukaryota</taxon>
        <taxon>Metazoa</taxon>
        <taxon>Chordata</taxon>
        <taxon>Craniata</taxon>
        <taxon>Vertebrata</taxon>
        <taxon>Euteleostomi</taxon>
        <taxon>Archelosauria</taxon>
        <taxon>Archosauria</taxon>
        <taxon>Dinosauria</taxon>
        <taxon>Saurischia</taxon>
        <taxon>Theropoda</taxon>
        <taxon>Coelurosauria</taxon>
        <taxon>Aves</taxon>
        <taxon>Neognathae</taxon>
        <taxon>Neoaves</taxon>
        <taxon>Telluraves</taxon>
        <taxon>Australaves</taxon>
        <taxon>Passeriformes</taxon>
        <taxon>Sylvioidea</taxon>
        <taxon>Hirundinidae</taxon>
        <taxon>Hirundo</taxon>
    </lineage>
</organism>
<comment type="caution">
    <text evidence="1">The sequence shown here is derived from an EMBL/GenBank/DDBJ whole genome shotgun (WGS) entry which is preliminary data.</text>
</comment>
<dbReference type="Proteomes" id="UP000269221">
    <property type="component" value="Unassembled WGS sequence"/>
</dbReference>
<gene>
    <name evidence="1" type="ORF">DUI87_22743</name>
</gene>
<keyword evidence="2" id="KW-1185">Reference proteome</keyword>
<name>A0A3M0JI98_HIRRU</name>
<dbReference type="EMBL" id="QRBI01000143">
    <property type="protein sequence ID" value="RMC00716.1"/>
    <property type="molecule type" value="Genomic_DNA"/>
</dbReference>
<accession>A0A3M0JI98</accession>
<dbReference type="AlphaFoldDB" id="A0A3M0JI98"/>